<dbReference type="AlphaFoldDB" id="A0A0F9WHY3"/>
<dbReference type="VEuPathDB" id="MicrosporidiaDB:G9O61_00g003400"/>
<dbReference type="OMA" id="MHRFALM"/>
<keyword evidence="1" id="KW-0812">Transmembrane</keyword>
<dbReference type="VEuPathDB" id="MicrosporidiaDB:NCER_100279"/>
<comment type="caution">
    <text evidence="2">The sequence shown here is derived from an EMBL/GenBank/DDBJ whole genome shotgun (WGS) entry which is preliminary data.</text>
</comment>
<dbReference type="VEuPathDB" id="MicrosporidiaDB:AAJ76_500018283"/>
<gene>
    <name evidence="2" type="ORF">AAJ76_500018283</name>
</gene>
<evidence type="ECO:0000256" key="1">
    <source>
        <dbReference type="SAM" id="Phobius"/>
    </source>
</evidence>
<keyword evidence="1" id="KW-1133">Transmembrane helix</keyword>
<feature type="transmembrane region" description="Helical" evidence="1">
    <location>
        <begin position="182"/>
        <end position="201"/>
    </location>
</feature>
<dbReference type="GeneID" id="36320786"/>
<protein>
    <recommendedName>
        <fullName evidence="4">GOLD domain-containing protein</fullName>
    </recommendedName>
</protein>
<keyword evidence="1" id="KW-0472">Membrane</keyword>
<sequence>MNLFLLLSPLYASIFLINPKEDLEICKNLEEKTVVLVKTTLMVKNVERLQWSEVESNVPFETSLTIFKMDGLSGNKKEELFHDRKYDSHNVFFFTSYKGAGFYSFIFNVDIKVPDFYGLKVEIFEGNPKSEEIVSGVDYQMTVLTQKVEELLSFARQNFEMEKAGEKDEAKYLMLYNYISKLVFRISLLKIVILFVTIFYFNKSVKNFFISSKIAK</sequence>
<proteinExistence type="predicted"/>
<accession>A0A0F9WHY3</accession>
<dbReference type="EMBL" id="JPQZ01000005">
    <property type="protein sequence ID" value="KKO76210.1"/>
    <property type="molecule type" value="Genomic_DNA"/>
</dbReference>
<evidence type="ECO:0000313" key="2">
    <source>
        <dbReference type="EMBL" id="KKO76210.1"/>
    </source>
</evidence>
<keyword evidence="3" id="KW-1185">Reference proteome</keyword>
<dbReference type="Proteomes" id="UP000034350">
    <property type="component" value="Unassembled WGS sequence"/>
</dbReference>
<dbReference type="OrthoDB" id="2193035at2759"/>
<evidence type="ECO:0008006" key="4">
    <source>
        <dbReference type="Google" id="ProtNLM"/>
    </source>
</evidence>
<reference evidence="2 3" key="1">
    <citation type="journal article" date="2015" name="Environ. Microbiol.">
        <title>Genome analyses suggest the presence of polyploidy and recent human-driven expansions in eight global populations of the honeybee pathogen Nosema ceranae.</title>
        <authorList>
            <person name="Pelin A."/>
            <person name="Selman M."/>
            <person name="Aris-Brosou S."/>
            <person name="Farinelli L."/>
            <person name="Corradi N."/>
        </authorList>
    </citation>
    <scope>NUCLEOTIDE SEQUENCE [LARGE SCALE GENOMIC DNA]</scope>
    <source>
        <strain evidence="2 3">PA08 1199</strain>
    </source>
</reference>
<evidence type="ECO:0000313" key="3">
    <source>
        <dbReference type="Proteomes" id="UP000034350"/>
    </source>
</evidence>
<organism evidence="2 3">
    <name type="scientific">Vairimorpha ceranae</name>
    <dbReference type="NCBI Taxonomy" id="40302"/>
    <lineage>
        <taxon>Eukaryota</taxon>
        <taxon>Fungi</taxon>
        <taxon>Fungi incertae sedis</taxon>
        <taxon>Microsporidia</taxon>
        <taxon>Nosematidae</taxon>
        <taxon>Vairimorpha</taxon>
    </lineage>
</organism>
<name>A0A0F9WHY3_9MICR</name>
<dbReference type="RefSeq" id="XP_024331952.1">
    <property type="nucleotide sequence ID" value="XM_024475839.1"/>
</dbReference>